<evidence type="ECO:0000256" key="1">
    <source>
        <dbReference type="SAM" id="MobiDB-lite"/>
    </source>
</evidence>
<dbReference type="AlphaFoldDB" id="A0A4V1IRQ8"/>
<feature type="region of interest" description="Disordered" evidence="1">
    <location>
        <begin position="190"/>
        <end position="219"/>
    </location>
</feature>
<dbReference type="Proteomes" id="UP000269721">
    <property type="component" value="Unassembled WGS sequence"/>
</dbReference>
<proteinExistence type="predicted"/>
<feature type="region of interest" description="Disordered" evidence="1">
    <location>
        <begin position="345"/>
        <end position="411"/>
    </location>
</feature>
<dbReference type="EMBL" id="KZ995321">
    <property type="protein sequence ID" value="RKO90907.1"/>
    <property type="molecule type" value="Genomic_DNA"/>
</dbReference>
<protein>
    <submittedName>
        <fullName evidence="2">Uncharacterized protein</fullName>
    </submittedName>
</protein>
<evidence type="ECO:0000313" key="3">
    <source>
        <dbReference type="Proteomes" id="UP000269721"/>
    </source>
</evidence>
<name>A0A4V1IRQ8_9FUNG</name>
<reference evidence="3" key="1">
    <citation type="journal article" date="2018" name="Nat. Microbiol.">
        <title>Leveraging single-cell genomics to expand the fungal tree of life.</title>
        <authorList>
            <person name="Ahrendt S.R."/>
            <person name="Quandt C.A."/>
            <person name="Ciobanu D."/>
            <person name="Clum A."/>
            <person name="Salamov A."/>
            <person name="Andreopoulos B."/>
            <person name="Cheng J.F."/>
            <person name="Woyke T."/>
            <person name="Pelin A."/>
            <person name="Henrissat B."/>
            <person name="Reynolds N.K."/>
            <person name="Benny G.L."/>
            <person name="Smith M.E."/>
            <person name="James T.Y."/>
            <person name="Grigoriev I.V."/>
        </authorList>
    </citation>
    <scope>NUCLEOTIDE SEQUENCE [LARGE SCALE GENOMIC DNA]</scope>
</reference>
<feature type="compositionally biased region" description="Basic and acidic residues" evidence="1">
    <location>
        <begin position="352"/>
        <end position="367"/>
    </location>
</feature>
<evidence type="ECO:0000313" key="2">
    <source>
        <dbReference type="EMBL" id="RKO90907.1"/>
    </source>
</evidence>
<sequence>MVPVAADPTRIYETSADVFTPLGAMTFYKLWKLNRHANPAPPLNDYRLVEGRRIGIDMFWRRGAGVGGCQYQSTEKIVSAVVEMELKNQNQPVVGMAVCTRRFTARHPLLTSECSLASPRPCRLPAAPSWYSLLQIGKNFSSMPCGLSCSSSSTVVAVRSASKSREIPPKNDPGLIGFYYHARRSRAAPAPAIPKSFTPGRRAARAVPTGGDPVRTTNWASGTSLRHQKTGECENRMIRTTLLVNHAGLPSPAQQIGKASVDFDVLVWLNSPPSLSTHSPNGDSGRRRRRRRLLLVLRSPPGALDRPDADSLADVKLLQVWSRATSVRILGNAAQTAIDVPCQSHHPQLYHKSGDPGRRDYKEREEGWGGSLRDGVDRAWENFLHSVPKSPPGPHEGANRATSQHPPPDGH</sequence>
<accession>A0A4V1IRQ8</accession>
<keyword evidence="3" id="KW-1185">Reference proteome</keyword>
<organism evidence="2 3">
    <name type="scientific">Blyttiomyces helicus</name>
    <dbReference type="NCBI Taxonomy" id="388810"/>
    <lineage>
        <taxon>Eukaryota</taxon>
        <taxon>Fungi</taxon>
        <taxon>Fungi incertae sedis</taxon>
        <taxon>Chytridiomycota</taxon>
        <taxon>Chytridiomycota incertae sedis</taxon>
        <taxon>Chytridiomycetes</taxon>
        <taxon>Chytridiomycetes incertae sedis</taxon>
        <taxon>Blyttiomyces</taxon>
    </lineage>
</organism>
<gene>
    <name evidence="2" type="ORF">BDK51DRAFT_52028</name>
</gene>